<evidence type="ECO:0000256" key="6">
    <source>
        <dbReference type="ARBA" id="ARBA00023125"/>
    </source>
</evidence>
<gene>
    <name evidence="11" type="ORF">HRG_05084</name>
</gene>
<name>A0A9P8SL12_9HYPO</name>
<dbReference type="PROSITE" id="PS51038">
    <property type="entry name" value="BAH"/>
    <property type="match status" value="1"/>
</dbReference>
<dbReference type="EC" id="2.1.1.37" evidence="2"/>
<dbReference type="InterPro" id="IPR018117">
    <property type="entry name" value="C5_DNA_meth_AS"/>
</dbReference>
<feature type="compositionally biased region" description="Basic and acidic residues" evidence="9">
    <location>
        <begin position="444"/>
        <end position="454"/>
    </location>
</feature>
<dbReference type="GO" id="GO:0044027">
    <property type="term" value="P:negative regulation of gene expression via chromosomal CpG island methylation"/>
    <property type="evidence" value="ECO:0007669"/>
    <property type="project" value="TreeGrafter"/>
</dbReference>
<dbReference type="Gene3D" id="3.90.120.10">
    <property type="entry name" value="DNA Methylase, subunit A, domain 2"/>
    <property type="match status" value="1"/>
</dbReference>
<dbReference type="PANTHER" id="PTHR10629">
    <property type="entry name" value="CYTOSINE-SPECIFIC METHYLTRANSFERASE"/>
    <property type="match status" value="1"/>
</dbReference>
<feature type="active site" evidence="8">
    <location>
        <position position="807"/>
    </location>
</feature>
<dbReference type="AlphaFoldDB" id="A0A9P8SL12"/>
<dbReference type="SUPFAM" id="SSF53335">
    <property type="entry name" value="S-adenosyl-L-methionine-dependent methyltransferases"/>
    <property type="match status" value="1"/>
</dbReference>
<keyword evidence="7" id="KW-0539">Nucleus</keyword>
<reference evidence="11" key="1">
    <citation type="submission" date="2021-09" db="EMBL/GenBank/DDBJ databases">
        <title>A high-quality genome of the endoparasitic fungus Hirsutella rhossiliensis with a comparison of Hirsutella genomes reveals transposable elements contributing to genome size variation.</title>
        <authorList>
            <person name="Lin R."/>
            <person name="Jiao Y."/>
            <person name="Sun X."/>
            <person name="Ling J."/>
            <person name="Xie B."/>
            <person name="Cheng X."/>
        </authorList>
    </citation>
    <scope>NUCLEOTIDE SEQUENCE</scope>
    <source>
        <strain evidence="11">HR02</strain>
    </source>
</reference>
<dbReference type="PROSITE" id="PS51679">
    <property type="entry name" value="SAM_MT_C5"/>
    <property type="match status" value="1"/>
</dbReference>
<evidence type="ECO:0000259" key="10">
    <source>
        <dbReference type="PROSITE" id="PS51038"/>
    </source>
</evidence>
<dbReference type="InterPro" id="IPR001525">
    <property type="entry name" value="C5_MeTfrase"/>
</dbReference>
<evidence type="ECO:0000256" key="8">
    <source>
        <dbReference type="PROSITE-ProRule" id="PRU01016"/>
    </source>
</evidence>
<evidence type="ECO:0000256" key="3">
    <source>
        <dbReference type="ARBA" id="ARBA00022603"/>
    </source>
</evidence>
<dbReference type="EMBL" id="JAIZPD010000004">
    <property type="protein sequence ID" value="KAH0964656.1"/>
    <property type="molecule type" value="Genomic_DNA"/>
</dbReference>
<dbReference type="Gene3D" id="3.40.50.150">
    <property type="entry name" value="Vaccinia Virus protein VP39"/>
    <property type="match status" value="1"/>
</dbReference>
<dbReference type="InterPro" id="IPR050390">
    <property type="entry name" value="C5-Methyltransferase"/>
</dbReference>
<dbReference type="PROSITE" id="PS00094">
    <property type="entry name" value="C5_MTASE_1"/>
    <property type="match status" value="1"/>
</dbReference>
<evidence type="ECO:0000256" key="5">
    <source>
        <dbReference type="ARBA" id="ARBA00022691"/>
    </source>
</evidence>
<keyword evidence="6" id="KW-0238">DNA-binding</keyword>
<feature type="region of interest" description="Disordered" evidence="9">
    <location>
        <begin position="52"/>
        <end position="105"/>
    </location>
</feature>
<dbReference type="InterPro" id="IPR043151">
    <property type="entry name" value="BAH_sf"/>
</dbReference>
<keyword evidence="5 8" id="KW-0949">S-adenosyl-L-methionine</keyword>
<keyword evidence="12" id="KW-1185">Reference proteome</keyword>
<feature type="compositionally biased region" description="Polar residues" evidence="9">
    <location>
        <begin position="81"/>
        <end position="95"/>
    </location>
</feature>
<dbReference type="Pfam" id="PF25423">
    <property type="entry name" value="DUF7893"/>
    <property type="match status" value="1"/>
</dbReference>
<feature type="region of interest" description="Disordered" evidence="9">
    <location>
        <begin position="1213"/>
        <end position="1274"/>
    </location>
</feature>
<dbReference type="Proteomes" id="UP000824596">
    <property type="component" value="Unassembled WGS sequence"/>
</dbReference>
<dbReference type="Gene3D" id="2.30.30.490">
    <property type="match status" value="1"/>
</dbReference>
<dbReference type="RefSeq" id="XP_044722169.1">
    <property type="nucleotide sequence ID" value="XM_044863555.1"/>
</dbReference>
<dbReference type="PANTHER" id="PTHR10629:SF54">
    <property type="entry name" value="DNA METHYLTRANSFERASE DIM-2"/>
    <property type="match status" value="1"/>
</dbReference>
<keyword evidence="3 8" id="KW-0489">Methyltransferase</keyword>
<evidence type="ECO:0000256" key="4">
    <source>
        <dbReference type="ARBA" id="ARBA00022679"/>
    </source>
</evidence>
<dbReference type="GO" id="GO:0003677">
    <property type="term" value="F:DNA binding"/>
    <property type="evidence" value="ECO:0007669"/>
    <property type="project" value="UniProtKB-KW"/>
</dbReference>
<dbReference type="GO" id="GO:0032259">
    <property type="term" value="P:methylation"/>
    <property type="evidence" value="ECO:0007669"/>
    <property type="project" value="UniProtKB-KW"/>
</dbReference>
<protein>
    <recommendedName>
        <fullName evidence="2">DNA (cytosine-5-)-methyltransferase</fullName>
        <ecNumber evidence="2">2.1.1.37</ecNumber>
    </recommendedName>
</protein>
<evidence type="ECO:0000313" key="12">
    <source>
        <dbReference type="Proteomes" id="UP000824596"/>
    </source>
</evidence>
<dbReference type="OrthoDB" id="5376140at2759"/>
<dbReference type="InterPro" id="IPR057215">
    <property type="entry name" value="DUF7893"/>
</dbReference>
<dbReference type="GO" id="GO:0003682">
    <property type="term" value="F:chromatin binding"/>
    <property type="evidence" value="ECO:0007669"/>
    <property type="project" value="InterPro"/>
</dbReference>
<comment type="subcellular location">
    <subcellularLocation>
        <location evidence="1">Nucleus</location>
    </subcellularLocation>
</comment>
<evidence type="ECO:0000256" key="1">
    <source>
        <dbReference type="ARBA" id="ARBA00004123"/>
    </source>
</evidence>
<dbReference type="GeneID" id="68354213"/>
<keyword evidence="4 8" id="KW-0808">Transferase</keyword>
<dbReference type="Pfam" id="PF00145">
    <property type="entry name" value="DNA_methylase"/>
    <property type="match status" value="1"/>
</dbReference>
<evidence type="ECO:0000256" key="9">
    <source>
        <dbReference type="SAM" id="MobiDB-lite"/>
    </source>
</evidence>
<proteinExistence type="inferred from homology"/>
<dbReference type="GO" id="GO:0003886">
    <property type="term" value="F:DNA (cytosine-5-)-methyltransferase activity"/>
    <property type="evidence" value="ECO:0007669"/>
    <property type="project" value="UniProtKB-EC"/>
</dbReference>
<dbReference type="InterPro" id="IPR029063">
    <property type="entry name" value="SAM-dependent_MTases_sf"/>
</dbReference>
<evidence type="ECO:0000313" key="11">
    <source>
        <dbReference type="EMBL" id="KAH0964656.1"/>
    </source>
</evidence>
<feature type="domain" description="BAH" evidence="10">
    <location>
        <begin position="435"/>
        <end position="565"/>
    </location>
</feature>
<comment type="similarity">
    <text evidence="8">Belongs to the class I-like SAM-binding methyltransferase superfamily. C5-methyltransferase family.</text>
</comment>
<organism evidence="11 12">
    <name type="scientific">Hirsutella rhossiliensis</name>
    <dbReference type="NCBI Taxonomy" id="111463"/>
    <lineage>
        <taxon>Eukaryota</taxon>
        <taxon>Fungi</taxon>
        <taxon>Dikarya</taxon>
        <taxon>Ascomycota</taxon>
        <taxon>Pezizomycotina</taxon>
        <taxon>Sordariomycetes</taxon>
        <taxon>Hypocreomycetidae</taxon>
        <taxon>Hypocreales</taxon>
        <taxon>Ophiocordycipitaceae</taxon>
        <taxon>Hirsutella</taxon>
    </lineage>
</organism>
<evidence type="ECO:0000256" key="7">
    <source>
        <dbReference type="ARBA" id="ARBA00023242"/>
    </source>
</evidence>
<dbReference type="InterPro" id="IPR001025">
    <property type="entry name" value="BAH_dom"/>
</dbReference>
<evidence type="ECO:0000256" key="2">
    <source>
        <dbReference type="ARBA" id="ARBA00011975"/>
    </source>
</evidence>
<dbReference type="PRINTS" id="PR00105">
    <property type="entry name" value="C5METTRFRASE"/>
</dbReference>
<comment type="caution">
    <text evidence="11">The sequence shown here is derived from an EMBL/GenBank/DDBJ whole genome shotgun (WGS) entry which is preliminary data.</text>
</comment>
<dbReference type="CDD" id="cd04712">
    <property type="entry name" value="BAH_DCM_I"/>
    <property type="match status" value="1"/>
</dbReference>
<sequence>MYDAENVVGAPDFEPQGDGFPGVDLLMDLSNHRCGTLDLVKCTADLGEVSEFPVKSPEQSVPGEQRAFDDDSGAFPEASADTINQGHPETGSSPIAPSLPPPESSSVRVEIPECALLTPRSYYEPFEPPVLTMPESQALATLASVRRRLRKPAAEFVEYNLDEFAVYCDTQTYPCEMRPLHHLDTKLQLGVFFFDGVLSVCGQSSIFVRRVPIFAMPIDNYGDVSKHTVQGDVWLQSALNRHRNIYYRLGKPAKEYSRFYHPSLWVADLAKHFVDFLKVMEDHKRKVSIRLFSTTFCTWLKRRHKNAPAFLRWLKQHPCEDFRTAIAANLPFLHKEAIGVLGPASTYFHMIWSETWNFSRYKVQPAAASPRTVVTQYTYDCFKHMPFGDQLEVVPISAKTKNLRNRLIRERHLELPAALHESPKSVSTAPDARIKNIKPGDTISTHRDGEQSGTMWKREVSRDFNDVDRWFALVQEVYTQKGGKRAFDVIWYYRPVDTLCGLMKYPWNNELFLSDHCSCPENHKIGEDEVLGVHDVEFGATSATNAEFFCRQTYVHEERKWVTLDAQHRWCEHTGQKSRSSQYRTGDTLLVCIDAASGMSEPCELVISYMELSKTIYRLRRLLRRIQVDPQAQTARPNELVYSELFIECGENRIVGRCHVRFFAVGATIPPPYDRDGVGGCFYLGHQQVVDEDGVSRCVPLESGPTTMRQGYDPEMEMPKLRGIDLFCGGGNFGRGLEEGGGIQMNWANDYDSKAMHTYMANLPDPEAVTPFLGSIDDLQRLAIKGNFSKRVPAIGDVDFVSAGSPCPGFSQLTNDKTTVRQRKNQSLVAAFASFVDLYRPKYGLLENVPGIVHKHANRDQDVFSQLICAAVGLGYQTQFFFLDASSCGSPQRRSRVFLAFAAPGYKLPGKPLMTHSHPPKTRSQGLGMLPTGEPMAVREMPRATPFKFVTAEQATSDLPAILDAKPDICVPFPDHRVSLGITRKQRTRISLIPNQPWGINFAQAWFGMGSKRAPGAGILTPAEHALFVLSRRNAPTEGRDASEVKCRQSRVGPTGDLSNAYGRLYPHRLMETIVTANNPCDGKNGRSLHWREDRIMTIMEARRAQGVRDDEVLLGNPATQYKIVGNSVAREVAVALGIVFREAWAESLEAGGGFSGEPIKLVDNGESVDEAEAMLATEPPVVMVDDASAMSEPAPGLWSSCGSSTPATTIAYPSPTPSQAGTAGGVKRQMSLTVEIRSPKRRRSESPKGANVMGEPSPLGKTVVALDDVQPLE</sequence>
<feature type="region of interest" description="Disordered" evidence="9">
    <location>
        <begin position="425"/>
        <end position="454"/>
    </location>
</feature>
<accession>A0A9P8SL12</accession>
<dbReference type="GO" id="GO:0005634">
    <property type="term" value="C:nucleus"/>
    <property type="evidence" value="ECO:0007669"/>
    <property type="project" value="UniProtKB-SubCell"/>
</dbReference>